<dbReference type="InterPro" id="IPR027980">
    <property type="entry name" value="RACo_C"/>
</dbReference>
<dbReference type="STRING" id="643648.Slip_1583"/>
<dbReference type="Pfam" id="PF00111">
    <property type="entry name" value="Fer2"/>
    <property type="match status" value="1"/>
</dbReference>
<dbReference type="OrthoDB" id="9810588at2"/>
<evidence type="ECO:0000259" key="1">
    <source>
        <dbReference type="PROSITE" id="PS51085"/>
    </source>
</evidence>
<dbReference type="SUPFAM" id="SSF54292">
    <property type="entry name" value="2Fe-2S ferredoxin-like"/>
    <property type="match status" value="1"/>
</dbReference>
<dbReference type="EMBL" id="CP002048">
    <property type="protein sequence ID" value="ADI02345.1"/>
    <property type="molecule type" value="Genomic_DNA"/>
</dbReference>
<dbReference type="eggNOG" id="COG3894">
    <property type="taxonomic scope" value="Bacteria"/>
</dbReference>
<dbReference type="PANTHER" id="PTHR42895">
    <property type="entry name" value="IRON-SULFUR CLUSTER-BINDING PROTEIN-RELATED"/>
    <property type="match status" value="1"/>
</dbReference>
<dbReference type="InterPro" id="IPR052911">
    <property type="entry name" value="Corrinoid_activation_enz"/>
</dbReference>
<feature type="domain" description="2Fe-2S ferredoxin-type" evidence="1">
    <location>
        <begin position="5"/>
        <end position="101"/>
    </location>
</feature>
<sequence length="595" mass="64149">MVRGTKLEVYVGSHQAEEIWTLPGQLLWDILESRGHHVKGECGGRGTCGHCWVRVEGEVSPPGPEESRFMLEQGVSPGFRLACHCRVLGPAQVYLSSMELSPFLKAEGRALGFEIAPEVKRISGAVPPRTEEGTETLWERLAQAFPESHLCLTFDNWNRLSTEVSRGEVSLNGVAIGPCLVEVTASSTPRVLGVAVDIGTTSLYAALVDLEDGRRLSVVTRGNPQKTYGADVISRVSRATENRGGLTRLNEVLVAAVNSMIDELTSFHGVSPADVYQVVAVGNPVMLHLFAGLDVRGFGGAPFVGVFRHSWSETASTFGIRIHPRGQVRILPQVGGFVGADVVAGLLTLDLHGRETFLYLDIGTNGEMVLYHKGEWWACSAAAGPAFEGGNISSGMRAEPGAVDRVWVQEDKIQFNVLGEGPPLGFCGSGLIDLVAAMLELGWLNQNGTLSPIQGGPQGSFVLNESAAPELRRVGINQNDIRQLQLAKAAIRTGVDIMLERAGLSVSDLDRVYLAGTFGQYLRPASILRLGLLPPVRPESIIGIGNAAAEGAIMALLSREKQKEADRLARSIRYLELASQPDFQEVFLRSLDFPS</sequence>
<dbReference type="InterPro" id="IPR041414">
    <property type="entry name" value="Raco-like_middle"/>
</dbReference>
<protein>
    <submittedName>
        <fullName evidence="2">Ferredoxin</fullName>
    </submittedName>
</protein>
<dbReference type="AlphaFoldDB" id="D7CNR0"/>
<dbReference type="Pfam" id="PF14574">
    <property type="entry name" value="RACo_C_ter"/>
    <property type="match status" value="1"/>
</dbReference>
<name>D7CNR0_SYNLT</name>
<dbReference type="SUPFAM" id="SSF53067">
    <property type="entry name" value="Actin-like ATPase domain"/>
    <property type="match status" value="1"/>
</dbReference>
<dbReference type="eggNOG" id="COG0633">
    <property type="taxonomic scope" value="Bacteria"/>
</dbReference>
<reference evidence="3" key="1">
    <citation type="journal article" date="2010" name="Stand. Genomic Sci.">
        <title>Complete genome sequence of Syntrophothermus lipocalidus type strain (TGB-C1T).</title>
        <authorList>
            <consortium name="US DOE Joint Genome Institute (JGI-PGF)"/>
            <person name="Djao O."/>
            <person name="Zhang X."/>
            <person name="Lucas S."/>
            <person name="Lapidus A."/>
            <person name="Glavina Del Rio T."/>
            <person name="Nolan M."/>
            <person name="Tice H."/>
            <person name="Cheng J."/>
            <person name="Han C."/>
            <person name="Tapia R."/>
            <person name="Goodwin L."/>
            <person name="Pitluck S."/>
            <person name="Liolios K."/>
            <person name="Ivanova N."/>
            <person name="Mavromatis K."/>
            <person name="Mikhailova N."/>
            <person name="Ovchinnikova G."/>
            <person name="Pati A."/>
            <person name="Brambilla E."/>
            <person name="Chen A."/>
            <person name="Palaniappan K."/>
            <person name="Land M."/>
            <person name="Hauser L."/>
            <person name="Chang Y."/>
            <person name="Jeffries C."/>
            <person name="Rohde M."/>
            <person name="Sikorski J."/>
            <person name="Spring S."/>
            <person name="Goker M."/>
            <person name="Detter J."/>
            <person name="Woyke T."/>
            <person name="Bristow J."/>
            <person name="Eisen J."/>
            <person name="Markowitz V."/>
            <person name="Hugenholtz P."/>
            <person name="Kyrpides N."/>
            <person name="Klenk H."/>
        </authorList>
    </citation>
    <scope>NUCLEOTIDE SEQUENCE [LARGE SCALE GENOMIC DNA]</scope>
    <source>
        <strain evidence="3">DSM 12680 / TGB-C1</strain>
    </source>
</reference>
<proteinExistence type="predicted"/>
<dbReference type="InterPro" id="IPR043129">
    <property type="entry name" value="ATPase_NBD"/>
</dbReference>
<gene>
    <name evidence="2" type="ordered locus">Slip_1583</name>
</gene>
<evidence type="ECO:0000313" key="3">
    <source>
        <dbReference type="Proteomes" id="UP000000378"/>
    </source>
</evidence>
<organism evidence="2 3">
    <name type="scientific">Syntrophothermus lipocalidus (strain DSM 12680 / TGB-C1)</name>
    <dbReference type="NCBI Taxonomy" id="643648"/>
    <lineage>
        <taxon>Bacteria</taxon>
        <taxon>Bacillati</taxon>
        <taxon>Bacillota</taxon>
        <taxon>Clostridia</taxon>
        <taxon>Eubacteriales</taxon>
        <taxon>Syntrophomonadaceae</taxon>
        <taxon>Syntrophothermus</taxon>
    </lineage>
</organism>
<dbReference type="InterPro" id="IPR042259">
    <property type="entry name" value="Raco-like_middle_sf"/>
</dbReference>
<dbReference type="Gene3D" id="3.10.20.30">
    <property type="match status" value="1"/>
</dbReference>
<dbReference type="GO" id="GO:0051536">
    <property type="term" value="F:iron-sulfur cluster binding"/>
    <property type="evidence" value="ECO:0007669"/>
    <property type="project" value="InterPro"/>
</dbReference>
<dbReference type="PANTHER" id="PTHR42895:SF2">
    <property type="entry name" value="IRON-SULFUR CLUSTER PROTEIN"/>
    <property type="match status" value="1"/>
</dbReference>
<dbReference type="InterPro" id="IPR001041">
    <property type="entry name" value="2Fe-2S_ferredoxin-type"/>
</dbReference>
<dbReference type="HOGENOM" id="CLU_019091_0_0_9"/>
<dbReference type="PROSITE" id="PS51085">
    <property type="entry name" value="2FE2S_FER_2"/>
    <property type="match status" value="1"/>
</dbReference>
<dbReference type="InterPro" id="IPR036010">
    <property type="entry name" value="2Fe-2S_ferredoxin-like_sf"/>
</dbReference>
<dbReference type="RefSeq" id="WP_013175747.1">
    <property type="nucleotide sequence ID" value="NC_014220.1"/>
</dbReference>
<dbReference type="InterPro" id="IPR012675">
    <property type="entry name" value="Beta-grasp_dom_sf"/>
</dbReference>
<dbReference type="Pfam" id="PF17651">
    <property type="entry name" value="Raco_middle"/>
    <property type="match status" value="1"/>
</dbReference>
<evidence type="ECO:0000313" key="2">
    <source>
        <dbReference type="EMBL" id="ADI02345.1"/>
    </source>
</evidence>
<reference evidence="2 3" key="2">
    <citation type="journal article" date="2010" name="Stand. Genomic Sci.">
        <title>Complete genome sequence of Syntrophothermus lipocalidus type strain (TGB-C1).</title>
        <authorList>
            <person name="Djao O.D."/>
            <person name="Zhang X."/>
            <person name="Lucas S."/>
            <person name="Lapidus A."/>
            <person name="Del Rio T.G."/>
            <person name="Nolan M."/>
            <person name="Tice H."/>
            <person name="Cheng J.F."/>
            <person name="Han C."/>
            <person name="Tapia R."/>
            <person name="Goodwin L."/>
            <person name="Pitluck S."/>
            <person name="Liolios K."/>
            <person name="Ivanova N."/>
            <person name="Mavromatis K."/>
            <person name="Mikhailova N."/>
            <person name="Ovchinnikova G."/>
            <person name="Pati A."/>
            <person name="Brambilla E."/>
            <person name="Chen A."/>
            <person name="Palaniappan K."/>
            <person name="Land M."/>
            <person name="Hauser L."/>
            <person name="Chang Y.J."/>
            <person name="Jeffries C.D."/>
            <person name="Rohde M."/>
            <person name="Sikorski J."/>
            <person name="Spring S."/>
            <person name="Goker M."/>
            <person name="Detter J.C."/>
            <person name="Woyke T."/>
            <person name="Bristow J."/>
            <person name="Eisen J.A."/>
            <person name="Markowitz V."/>
            <person name="Hugenholtz P."/>
            <person name="Kyrpides N.C."/>
            <person name="Klenk H.P."/>
        </authorList>
    </citation>
    <scope>NUCLEOTIDE SEQUENCE [LARGE SCALE GENOMIC DNA]</scope>
    <source>
        <strain evidence="3">DSM 12680 / TGB-C1</strain>
    </source>
</reference>
<dbReference type="Gene3D" id="3.30.420.480">
    <property type="entry name" value="Domain of unknown function (DUF4445)"/>
    <property type="match status" value="1"/>
</dbReference>
<keyword evidence="3" id="KW-1185">Reference proteome</keyword>
<dbReference type="Proteomes" id="UP000000378">
    <property type="component" value="Chromosome"/>
</dbReference>
<dbReference type="KEGG" id="slp:Slip_1583"/>
<accession>D7CNR0</accession>